<feature type="transmembrane region" description="Helical" evidence="7">
    <location>
        <begin position="12"/>
        <end position="33"/>
    </location>
</feature>
<dbReference type="PANTHER" id="PTHR30487:SF0">
    <property type="entry name" value="PREPILIN LEADER PEPTIDASE_N-METHYLTRANSFERASE-RELATED"/>
    <property type="match status" value="1"/>
</dbReference>
<feature type="transmembrane region" description="Helical" evidence="7">
    <location>
        <begin position="337"/>
        <end position="360"/>
    </location>
</feature>
<keyword evidence="11" id="KW-1185">Reference proteome</keyword>
<evidence type="ECO:0000259" key="9">
    <source>
        <dbReference type="Pfam" id="PF06750"/>
    </source>
</evidence>
<name>A0ABW5E0A8_9BACT</name>
<keyword evidence="3" id="KW-1003">Cell membrane</keyword>
<sequence length="366" mass="41010">MVIDWSQPVFGVAVFLLGACIGSFLNVAIYRLPRGLSVNEPKRSFCPYCKKQIPMWRNIPLVTWLVQRGKCAECDAPIAARYFIVELLTALVWLGCWFVFPDPAQAVFFMLLSAILITISAVDIELMLIPRQLTITGTLLGLGMAALCPEFLGEVVWWKGLLKSFYGFAFGWVGLWLVVLLGKLAFGKRSFEFDEPTEWMLREPETDEEELCFVIGGEPIGWSDIFYRKSDRLLIEGVVYVHVDGERRDAEVIEIKDNIVHIDGDEFPIGSLKSLDGKARKAIVPREAMGMGDVDLLGMLGACFGPASLLFTIFAASVVSIIWAVFNRLGFGRLMPFGPSIIAGAVLWVFWGQDLWLWYLQTVGVY</sequence>
<accession>A0ABW5E0A8</accession>
<dbReference type="RefSeq" id="WP_377095579.1">
    <property type="nucleotide sequence ID" value="NZ_JBHSJM010000001.1"/>
</dbReference>
<feature type="transmembrane region" description="Helical" evidence="7">
    <location>
        <begin position="78"/>
        <end position="100"/>
    </location>
</feature>
<dbReference type="InterPro" id="IPR010627">
    <property type="entry name" value="Prepilin_pept_A24_N"/>
</dbReference>
<dbReference type="PANTHER" id="PTHR30487">
    <property type="entry name" value="TYPE 4 PREPILIN-LIKE PROTEINS LEADER PEPTIDE-PROCESSING ENZYME"/>
    <property type="match status" value="1"/>
</dbReference>
<evidence type="ECO:0000313" key="10">
    <source>
        <dbReference type="EMBL" id="MFD2276012.1"/>
    </source>
</evidence>
<dbReference type="Proteomes" id="UP001597297">
    <property type="component" value="Unassembled WGS sequence"/>
</dbReference>
<evidence type="ECO:0000256" key="6">
    <source>
        <dbReference type="ARBA" id="ARBA00023136"/>
    </source>
</evidence>
<feature type="domain" description="Prepilin peptidase A24 N-terminal" evidence="9">
    <location>
        <begin position="16"/>
        <end position="99"/>
    </location>
</feature>
<keyword evidence="6 7" id="KW-0472">Membrane</keyword>
<proteinExistence type="inferred from homology"/>
<dbReference type="EMBL" id="JBHUJC010000018">
    <property type="protein sequence ID" value="MFD2276012.1"/>
    <property type="molecule type" value="Genomic_DNA"/>
</dbReference>
<dbReference type="EC" id="3.4.23.-" evidence="10"/>
<keyword evidence="5 7" id="KW-1133">Transmembrane helix</keyword>
<comment type="similarity">
    <text evidence="2">Belongs to the peptidase A24 family.</text>
</comment>
<evidence type="ECO:0000256" key="2">
    <source>
        <dbReference type="ARBA" id="ARBA00005801"/>
    </source>
</evidence>
<feature type="transmembrane region" description="Helical" evidence="7">
    <location>
        <begin position="164"/>
        <end position="186"/>
    </location>
</feature>
<protein>
    <submittedName>
        <fullName evidence="10">Prepilin peptidase</fullName>
        <ecNumber evidence="10">3.4.23.-</ecNumber>
    </submittedName>
</protein>
<comment type="subcellular location">
    <subcellularLocation>
        <location evidence="1">Cell membrane</location>
        <topology evidence="1">Multi-pass membrane protein</topology>
    </subcellularLocation>
</comment>
<evidence type="ECO:0000256" key="4">
    <source>
        <dbReference type="ARBA" id="ARBA00022692"/>
    </source>
</evidence>
<feature type="transmembrane region" description="Helical" evidence="7">
    <location>
        <begin position="106"/>
        <end position="126"/>
    </location>
</feature>
<gene>
    <name evidence="10" type="ORF">ACFSQZ_05995</name>
</gene>
<feature type="transmembrane region" description="Helical" evidence="7">
    <location>
        <begin position="133"/>
        <end position="152"/>
    </location>
</feature>
<dbReference type="InterPro" id="IPR000045">
    <property type="entry name" value="Prepilin_IV_endopep_pep"/>
</dbReference>
<evidence type="ECO:0000313" key="11">
    <source>
        <dbReference type="Proteomes" id="UP001597297"/>
    </source>
</evidence>
<dbReference type="Pfam" id="PF01478">
    <property type="entry name" value="Peptidase_A24"/>
    <property type="match status" value="1"/>
</dbReference>
<organism evidence="10 11">
    <name type="scientific">Rubritalea spongiae</name>
    <dbReference type="NCBI Taxonomy" id="430797"/>
    <lineage>
        <taxon>Bacteria</taxon>
        <taxon>Pseudomonadati</taxon>
        <taxon>Verrucomicrobiota</taxon>
        <taxon>Verrucomicrobiia</taxon>
        <taxon>Verrucomicrobiales</taxon>
        <taxon>Rubritaleaceae</taxon>
        <taxon>Rubritalea</taxon>
    </lineage>
</organism>
<comment type="caution">
    <text evidence="10">The sequence shown here is derived from an EMBL/GenBank/DDBJ whole genome shotgun (WGS) entry which is preliminary data.</text>
</comment>
<evidence type="ECO:0000256" key="3">
    <source>
        <dbReference type="ARBA" id="ARBA00022475"/>
    </source>
</evidence>
<dbReference type="GO" id="GO:0016787">
    <property type="term" value="F:hydrolase activity"/>
    <property type="evidence" value="ECO:0007669"/>
    <property type="project" value="UniProtKB-KW"/>
</dbReference>
<feature type="transmembrane region" description="Helical" evidence="7">
    <location>
        <begin position="296"/>
        <end position="325"/>
    </location>
</feature>
<keyword evidence="4 7" id="KW-0812">Transmembrane</keyword>
<reference evidence="11" key="1">
    <citation type="journal article" date="2019" name="Int. J. Syst. Evol. Microbiol.">
        <title>The Global Catalogue of Microorganisms (GCM) 10K type strain sequencing project: providing services to taxonomists for standard genome sequencing and annotation.</title>
        <authorList>
            <consortium name="The Broad Institute Genomics Platform"/>
            <consortium name="The Broad Institute Genome Sequencing Center for Infectious Disease"/>
            <person name="Wu L."/>
            <person name="Ma J."/>
        </authorList>
    </citation>
    <scope>NUCLEOTIDE SEQUENCE [LARGE SCALE GENOMIC DNA]</scope>
    <source>
        <strain evidence="11">JCM 16545</strain>
    </source>
</reference>
<feature type="domain" description="Prepilin type IV endopeptidase peptidase" evidence="8">
    <location>
        <begin position="285"/>
        <end position="325"/>
    </location>
</feature>
<evidence type="ECO:0000259" key="8">
    <source>
        <dbReference type="Pfam" id="PF01478"/>
    </source>
</evidence>
<evidence type="ECO:0000256" key="7">
    <source>
        <dbReference type="SAM" id="Phobius"/>
    </source>
</evidence>
<dbReference type="Pfam" id="PF06750">
    <property type="entry name" value="A24_N_bact"/>
    <property type="match status" value="1"/>
</dbReference>
<dbReference type="InterPro" id="IPR050882">
    <property type="entry name" value="Prepilin_peptidase/N-MTase"/>
</dbReference>
<keyword evidence="10" id="KW-0378">Hydrolase</keyword>
<evidence type="ECO:0000256" key="5">
    <source>
        <dbReference type="ARBA" id="ARBA00022989"/>
    </source>
</evidence>
<evidence type="ECO:0000256" key="1">
    <source>
        <dbReference type="ARBA" id="ARBA00004651"/>
    </source>
</evidence>